<dbReference type="Proteomes" id="UP000525078">
    <property type="component" value="Unassembled WGS sequence"/>
</dbReference>
<dbReference type="Pfam" id="PF14383">
    <property type="entry name" value="VARLMGL"/>
    <property type="match status" value="1"/>
</dbReference>
<feature type="region of interest" description="Disordered" evidence="1">
    <location>
        <begin position="442"/>
        <end position="508"/>
    </location>
</feature>
<name>A0A7J6FKX5_CANSA</name>
<dbReference type="PANTHER" id="PTHR37751">
    <property type="entry name" value="LOW PROTEIN: M-PHASE INDUCER PHOSPHATASE-LIKE PROTEIN"/>
    <property type="match status" value="1"/>
</dbReference>
<dbReference type="InterPro" id="IPR032795">
    <property type="entry name" value="DUF3741-assoc"/>
</dbReference>
<accession>A0A7J6FKX5</accession>
<dbReference type="EMBL" id="JAATIP010000112">
    <property type="protein sequence ID" value="KAF4371275.1"/>
    <property type="molecule type" value="Genomic_DNA"/>
</dbReference>
<feature type="domain" description="DUF3741" evidence="3">
    <location>
        <begin position="141"/>
        <end position="166"/>
    </location>
</feature>
<organism evidence="4 5">
    <name type="scientific">Cannabis sativa</name>
    <name type="common">Hemp</name>
    <name type="synonym">Marijuana</name>
    <dbReference type="NCBI Taxonomy" id="3483"/>
    <lineage>
        <taxon>Eukaryota</taxon>
        <taxon>Viridiplantae</taxon>
        <taxon>Streptophyta</taxon>
        <taxon>Embryophyta</taxon>
        <taxon>Tracheophyta</taxon>
        <taxon>Spermatophyta</taxon>
        <taxon>Magnoliopsida</taxon>
        <taxon>eudicotyledons</taxon>
        <taxon>Gunneridae</taxon>
        <taxon>Pentapetalae</taxon>
        <taxon>rosids</taxon>
        <taxon>fabids</taxon>
        <taxon>Rosales</taxon>
        <taxon>Cannabaceae</taxon>
        <taxon>Cannabis</taxon>
    </lineage>
</organism>
<feature type="compositionally biased region" description="Polar residues" evidence="1">
    <location>
        <begin position="55"/>
        <end position="72"/>
    </location>
</feature>
<feature type="compositionally biased region" description="Polar residues" evidence="1">
    <location>
        <begin position="196"/>
        <end position="208"/>
    </location>
</feature>
<feature type="region of interest" description="Disordered" evidence="1">
    <location>
        <begin position="55"/>
        <end position="99"/>
    </location>
</feature>
<feature type="region of interest" description="Disordered" evidence="1">
    <location>
        <begin position="162"/>
        <end position="222"/>
    </location>
</feature>
<evidence type="ECO:0000313" key="5">
    <source>
        <dbReference type="Proteomes" id="UP000525078"/>
    </source>
</evidence>
<comment type="caution">
    <text evidence="4">The sequence shown here is derived from an EMBL/GenBank/DDBJ whole genome shotgun (WGS) entry which is preliminary data.</text>
</comment>
<evidence type="ECO:0000259" key="3">
    <source>
        <dbReference type="Pfam" id="PF14383"/>
    </source>
</evidence>
<feature type="compositionally biased region" description="Basic and acidic residues" evidence="1">
    <location>
        <begin position="563"/>
        <end position="576"/>
    </location>
</feature>
<feature type="domain" description="DUF4378" evidence="2">
    <location>
        <begin position="600"/>
        <end position="774"/>
    </location>
</feature>
<dbReference type="InterPro" id="IPR025486">
    <property type="entry name" value="DUF4378"/>
</dbReference>
<dbReference type="OrthoDB" id="1939700at2759"/>
<dbReference type="Pfam" id="PF14309">
    <property type="entry name" value="DUF4378"/>
    <property type="match status" value="1"/>
</dbReference>
<evidence type="ECO:0000256" key="1">
    <source>
        <dbReference type="SAM" id="MobiDB-lite"/>
    </source>
</evidence>
<protein>
    <recommendedName>
        <fullName evidence="6">DUF4378 domain-containing protein</fullName>
    </recommendedName>
</protein>
<feature type="compositionally biased region" description="Low complexity" evidence="1">
    <location>
        <begin position="551"/>
        <end position="562"/>
    </location>
</feature>
<feature type="compositionally biased region" description="Polar residues" evidence="1">
    <location>
        <begin position="163"/>
        <end position="180"/>
    </location>
</feature>
<proteinExistence type="predicted"/>
<dbReference type="AlphaFoldDB" id="A0A7J6FKX5"/>
<feature type="compositionally biased region" description="Polar residues" evidence="1">
    <location>
        <begin position="486"/>
        <end position="495"/>
    </location>
</feature>
<feature type="compositionally biased region" description="Basic and acidic residues" evidence="1">
    <location>
        <begin position="443"/>
        <end position="454"/>
    </location>
</feature>
<sequence>MGKEYWYWGGKSSKRGREAVAKDAATASAGCMCAVFQLFDFQQFQLPNLNQDAKTSSFKQGSSPFIQPQQPVSPKGIEAPRNSLKSDEGTSLSSIIEEEEDTKENFNLTIPTMGIQIKTNGGSRSSSKAGGAISDFSSDTSSSPSTKTPSLVARLMGLDLLPETNSPSFTPPASHSAQQNRVKRLPLRPRQPQLQTKDLTNYSGTRSLPETPRISLARRSDVDYHPRLSLQINKENNNNNNNNNNSNNNAANLCTDDLDFSKLSALRRKQLRVHETDHHHYESSTRSPGHYARQIVKQVKESVSRKVGLVDITNTSSRNREYNQSKDELVKQLKSKKVSKGLAKLDDQASGAKNYSLSISNNSCSPRLRFTDPKTIRTISTISTTCTTTAPTTTTTTASTATTSLCASSKDQISIQISRPLPIMTTSSSSLAPDKLATVKSKALQERGGHHETTSFHQKSRTSTKKAGREAGFGARLQKMQEETFVRSSTSTRNNIPDKKCKKTPLSNNLLNNINVPTLFSVKKSHPISHNKQAEITEVSNNAQESKRRSSQLSSSQSQKYQHQTESHVLEPRDTTNDVVTTTTTTASTSRGARWSDLNQYISRILFRVGIARTSHVSFTNWFSPSHPLDQSIFHRLENSFYLQESTTFAHLSSQFRLRSNRRLVFDVVDEILVEILKPCMNLKPWTNNRSTRGRSRSSSSSEFWIMHGSQLIDTLCWRVESFPNKDCQVLEDIDELIDRDLPHQLKIQSEMAYEEEGEELVVEIERDILNTILLETTMLMVGSLTYY</sequence>
<feature type="compositionally biased region" description="Low complexity" evidence="1">
    <location>
        <begin position="121"/>
        <end position="149"/>
    </location>
</feature>
<feature type="region of interest" description="Disordered" evidence="1">
    <location>
        <begin position="117"/>
        <end position="149"/>
    </location>
</feature>
<evidence type="ECO:0008006" key="6">
    <source>
        <dbReference type="Google" id="ProtNLM"/>
    </source>
</evidence>
<evidence type="ECO:0000313" key="4">
    <source>
        <dbReference type="EMBL" id="KAF4371275.1"/>
    </source>
</evidence>
<dbReference type="PANTHER" id="PTHR37751:SF1">
    <property type="entry name" value="LOW PROTEIN: M-PHASE INDUCER PHOSPHATASE-LIKE PROTEIN"/>
    <property type="match status" value="1"/>
</dbReference>
<feature type="region of interest" description="Disordered" evidence="1">
    <location>
        <begin position="526"/>
        <end position="579"/>
    </location>
</feature>
<reference evidence="4 5" key="1">
    <citation type="journal article" date="2020" name="bioRxiv">
        <title>Sequence and annotation of 42 cannabis genomes reveals extensive copy number variation in cannabinoid synthesis and pathogen resistance genes.</title>
        <authorList>
            <person name="Mckernan K.J."/>
            <person name="Helbert Y."/>
            <person name="Kane L.T."/>
            <person name="Ebling H."/>
            <person name="Zhang L."/>
            <person name="Liu B."/>
            <person name="Eaton Z."/>
            <person name="Mclaughlin S."/>
            <person name="Kingan S."/>
            <person name="Baybayan P."/>
            <person name="Concepcion G."/>
            <person name="Jordan M."/>
            <person name="Riva A."/>
            <person name="Barbazuk W."/>
            <person name="Harkins T."/>
        </authorList>
    </citation>
    <scope>NUCLEOTIDE SEQUENCE [LARGE SCALE GENOMIC DNA]</scope>
    <source>
        <strain evidence="5">cv. Jamaican Lion 4</strain>
        <tissue evidence="4">Leaf</tissue>
    </source>
</reference>
<gene>
    <name evidence="4" type="ORF">F8388_023435</name>
</gene>
<evidence type="ECO:0000259" key="2">
    <source>
        <dbReference type="Pfam" id="PF14309"/>
    </source>
</evidence>